<name>A0A917B578_HALAA</name>
<dbReference type="GO" id="GO:0006044">
    <property type="term" value="P:N-acetylglucosamine metabolic process"/>
    <property type="evidence" value="ECO:0007669"/>
    <property type="project" value="TreeGrafter"/>
</dbReference>
<dbReference type="InterPro" id="IPR051135">
    <property type="entry name" value="Gal/GlcNAc/GalNAc_ST"/>
</dbReference>
<dbReference type="Proteomes" id="UP000660110">
    <property type="component" value="Unassembled WGS sequence"/>
</dbReference>
<evidence type="ECO:0000313" key="2">
    <source>
        <dbReference type="Proteomes" id="UP000660110"/>
    </source>
</evidence>
<reference evidence="1" key="2">
    <citation type="submission" date="2020-09" db="EMBL/GenBank/DDBJ databases">
        <authorList>
            <person name="Sun Q."/>
            <person name="Zhou Y."/>
        </authorList>
    </citation>
    <scope>NUCLEOTIDE SEQUENCE</scope>
    <source>
        <strain evidence="1">CGMCC 1.12153</strain>
    </source>
</reference>
<proteinExistence type="predicted"/>
<dbReference type="Gene3D" id="3.40.50.300">
    <property type="entry name" value="P-loop containing nucleotide triphosphate hydrolases"/>
    <property type="match status" value="1"/>
</dbReference>
<protein>
    <recommendedName>
        <fullName evidence="3">Sulfotransferase domain-containing protein</fullName>
    </recommendedName>
</protein>
<dbReference type="SUPFAM" id="SSF52540">
    <property type="entry name" value="P-loop containing nucleoside triphosphate hydrolases"/>
    <property type="match status" value="1"/>
</dbReference>
<evidence type="ECO:0008006" key="3">
    <source>
        <dbReference type="Google" id="ProtNLM"/>
    </source>
</evidence>
<comment type="caution">
    <text evidence="1">The sequence shown here is derived from an EMBL/GenBank/DDBJ whole genome shotgun (WGS) entry which is preliminary data.</text>
</comment>
<gene>
    <name evidence="1" type="ORF">GCM10010954_21890</name>
</gene>
<dbReference type="GO" id="GO:0001517">
    <property type="term" value="F:N-acetylglucosamine 6-O-sulfotransferase activity"/>
    <property type="evidence" value="ECO:0007669"/>
    <property type="project" value="TreeGrafter"/>
</dbReference>
<reference evidence="1" key="1">
    <citation type="journal article" date="2014" name="Int. J. Syst. Evol. Microbiol.">
        <title>Complete genome sequence of Corynebacterium casei LMG S-19264T (=DSM 44701T), isolated from a smear-ripened cheese.</title>
        <authorList>
            <consortium name="US DOE Joint Genome Institute (JGI-PGF)"/>
            <person name="Walter F."/>
            <person name="Albersmeier A."/>
            <person name="Kalinowski J."/>
            <person name="Ruckert C."/>
        </authorList>
    </citation>
    <scope>NUCLEOTIDE SEQUENCE</scope>
    <source>
        <strain evidence="1">CGMCC 1.12153</strain>
    </source>
</reference>
<organism evidence="1 2">
    <name type="scientific">Halobacillus andaensis</name>
    <dbReference type="NCBI Taxonomy" id="1176239"/>
    <lineage>
        <taxon>Bacteria</taxon>
        <taxon>Bacillati</taxon>
        <taxon>Bacillota</taxon>
        <taxon>Bacilli</taxon>
        <taxon>Bacillales</taxon>
        <taxon>Bacillaceae</taxon>
        <taxon>Halobacillus</taxon>
    </lineage>
</organism>
<dbReference type="Pfam" id="PF13469">
    <property type="entry name" value="Sulfotransfer_3"/>
    <property type="match status" value="1"/>
</dbReference>
<dbReference type="EMBL" id="BMEL01000002">
    <property type="protein sequence ID" value="GGF22687.1"/>
    <property type="molecule type" value="Genomic_DNA"/>
</dbReference>
<dbReference type="GO" id="GO:0006790">
    <property type="term" value="P:sulfur compound metabolic process"/>
    <property type="evidence" value="ECO:0007669"/>
    <property type="project" value="TreeGrafter"/>
</dbReference>
<dbReference type="PANTHER" id="PTHR10704:SF44">
    <property type="entry name" value="LD35051P-RELATED"/>
    <property type="match status" value="1"/>
</dbReference>
<dbReference type="InterPro" id="IPR027417">
    <property type="entry name" value="P-loop_NTPase"/>
</dbReference>
<sequence length="268" mass="32216">MKNIISIHGAPRSGTSWLGQLFDSSPETVYKFQPLFSYKFKNRVLPHSTKGEIDQFFKELYVTKDVFLDQADKKKTGFYPSFKSKDYNPHSLVMKMVRYHYMIPSFLKHFENTKVVGIVRNPAAVMNSWRKAPREFLPEWDFEEQWYFGESKNLFRPEEWYGFNKWKELTNLFLYMESKYPKKFKVVRYENLVRDTNNVIDDLFEFASLTKNSQTNDFIGKSKSLHHEDVYSVFKGKKDIQEWERELPDNIINRIYTEVKDTRLHRFL</sequence>
<accession>A0A917B578</accession>
<dbReference type="AlphaFoldDB" id="A0A917B578"/>
<evidence type="ECO:0000313" key="1">
    <source>
        <dbReference type="EMBL" id="GGF22687.1"/>
    </source>
</evidence>
<dbReference type="RefSeq" id="WP_188377516.1">
    <property type="nucleotide sequence ID" value="NZ_BMEL01000002.1"/>
</dbReference>
<dbReference type="PANTHER" id="PTHR10704">
    <property type="entry name" value="CARBOHYDRATE SULFOTRANSFERASE"/>
    <property type="match status" value="1"/>
</dbReference>
<keyword evidence="2" id="KW-1185">Reference proteome</keyword>